<keyword evidence="3" id="KW-0808">Transferase</keyword>
<dbReference type="InterPro" id="IPR020616">
    <property type="entry name" value="Thiolase_N"/>
</dbReference>
<protein>
    <submittedName>
        <fullName evidence="3">Acetyl-CoA acyltransferase</fullName>
    </submittedName>
</protein>
<dbReference type="InterPro" id="IPR055140">
    <property type="entry name" value="Thiolase_C_2"/>
</dbReference>
<comment type="caution">
    <text evidence="3">The sequence shown here is derived from an EMBL/GenBank/DDBJ whole genome shotgun (WGS) entry which is preliminary data.</text>
</comment>
<dbReference type="AlphaFoldDB" id="A0A2M6UH86"/>
<dbReference type="EMBL" id="LFJC01000003">
    <property type="protein sequence ID" value="PIT03908.1"/>
    <property type="molecule type" value="Genomic_DNA"/>
</dbReference>
<gene>
    <name evidence="3" type="ORF">TSA1_26395</name>
</gene>
<sequence>MLSTSVVIVAASAIPVGKIQTGPLDDYQVVEHEVLSRVVTAAVNEAGIDKSSIDSLVFSEPHIYTQQRYFSTFMTSYLGLQCRGAVMEVMGNGMTGGFAFEQAADQIRLGRAKVALALGVNMETATSAAQHMNMSMRATGDIDFHSPAGFTPISWYAMDATRYMHEHGATRADLASVAVKNRLHASLNPLAHFRKPITVEDVLNSRPVVEPLSLLDVPPRDDGAVCLVLAEEEYARTLGKPFVRIRGRGSYHEGIHQVGDRPYDMIAFNSAARAAQAAYQDAGISAADIDLAELYAPCTIVEILVSEAVGLTKRGDGARAAAARETALGGRIPINTSGGCQSRGHPARLTPLYNALELFEQLTQRAGARQVADARLGLMSCELGNYNAALIHVLERGQ</sequence>
<dbReference type="InterPro" id="IPR002155">
    <property type="entry name" value="Thiolase"/>
</dbReference>
<dbReference type="Proteomes" id="UP000228930">
    <property type="component" value="Unassembled WGS sequence"/>
</dbReference>
<dbReference type="Gene3D" id="3.40.47.10">
    <property type="match status" value="1"/>
</dbReference>
<organism evidence="3 4">
    <name type="scientific">Bradyrhizobium nitroreducens</name>
    <dbReference type="NCBI Taxonomy" id="709803"/>
    <lineage>
        <taxon>Bacteria</taxon>
        <taxon>Pseudomonadati</taxon>
        <taxon>Pseudomonadota</taxon>
        <taxon>Alphaproteobacteria</taxon>
        <taxon>Hyphomicrobiales</taxon>
        <taxon>Nitrobacteraceae</taxon>
        <taxon>Bradyrhizobium</taxon>
    </lineage>
</organism>
<reference evidence="3 4" key="1">
    <citation type="submission" date="2015-06" db="EMBL/GenBank/DDBJ databases">
        <title>Comparative genome analysis of nirS-carrying Bradyrhizobium sp. strains.</title>
        <authorList>
            <person name="Ishii S."/>
            <person name="Jang J."/>
            <person name="Nishizawa T."/>
            <person name="Senoo K."/>
        </authorList>
    </citation>
    <scope>NUCLEOTIDE SEQUENCE [LARGE SCALE GENOMIC DNA]</scope>
    <source>
        <strain evidence="3 4">TSA1</strain>
    </source>
</reference>
<feature type="domain" description="Thiolase C-terminal" evidence="2">
    <location>
        <begin position="264"/>
        <end position="396"/>
    </location>
</feature>
<proteinExistence type="predicted"/>
<keyword evidence="3" id="KW-0012">Acyltransferase</keyword>
<dbReference type="SUPFAM" id="SSF53901">
    <property type="entry name" value="Thiolase-like"/>
    <property type="match status" value="2"/>
</dbReference>
<evidence type="ECO:0000259" key="2">
    <source>
        <dbReference type="Pfam" id="PF22691"/>
    </source>
</evidence>
<dbReference type="GO" id="GO:0003988">
    <property type="term" value="F:acetyl-CoA C-acyltransferase activity"/>
    <property type="evidence" value="ECO:0007669"/>
    <property type="project" value="UniProtKB-ARBA"/>
</dbReference>
<evidence type="ECO:0000313" key="3">
    <source>
        <dbReference type="EMBL" id="PIT03908.1"/>
    </source>
</evidence>
<evidence type="ECO:0000259" key="1">
    <source>
        <dbReference type="Pfam" id="PF00108"/>
    </source>
</evidence>
<feature type="domain" description="Thiolase N-terminal" evidence="1">
    <location>
        <begin position="6"/>
        <end position="201"/>
    </location>
</feature>
<dbReference type="Pfam" id="PF00108">
    <property type="entry name" value="Thiolase_N"/>
    <property type="match status" value="1"/>
</dbReference>
<accession>A0A2M6UH86</accession>
<evidence type="ECO:0000313" key="4">
    <source>
        <dbReference type="Proteomes" id="UP000228930"/>
    </source>
</evidence>
<keyword evidence="4" id="KW-1185">Reference proteome</keyword>
<dbReference type="CDD" id="cd00829">
    <property type="entry name" value="SCP-x_thiolase"/>
    <property type="match status" value="1"/>
</dbReference>
<dbReference type="PANTHER" id="PTHR42870">
    <property type="entry name" value="ACETYL-COA C-ACETYLTRANSFERASE"/>
    <property type="match status" value="1"/>
</dbReference>
<dbReference type="PIRSF" id="PIRSF000429">
    <property type="entry name" value="Ac-CoA_Ac_transf"/>
    <property type="match status" value="1"/>
</dbReference>
<dbReference type="InterPro" id="IPR016039">
    <property type="entry name" value="Thiolase-like"/>
</dbReference>
<dbReference type="PANTHER" id="PTHR42870:SF1">
    <property type="entry name" value="NON-SPECIFIC LIPID-TRANSFER PROTEIN-LIKE 2"/>
    <property type="match status" value="1"/>
</dbReference>
<dbReference type="Pfam" id="PF22691">
    <property type="entry name" value="Thiolase_C_1"/>
    <property type="match status" value="1"/>
</dbReference>
<name>A0A2M6UH86_9BRAD</name>